<dbReference type="KEGG" id="tet:TTHERM_002653383"/>
<keyword evidence="2" id="KW-1185">Reference proteome</keyword>
<evidence type="ECO:0000313" key="1">
    <source>
        <dbReference type="EMBL" id="EWS76785.1"/>
    </source>
</evidence>
<accession>W7XBN1</accession>
<dbReference type="GeneID" id="24442603"/>
<dbReference type="RefSeq" id="XP_012650680.1">
    <property type="nucleotide sequence ID" value="XM_012795226.1"/>
</dbReference>
<dbReference type="Gene3D" id="3.80.10.10">
    <property type="entry name" value="Ribonuclease Inhibitor"/>
    <property type="match status" value="1"/>
</dbReference>
<dbReference type="AlphaFoldDB" id="W7XBN1"/>
<dbReference type="InterPro" id="IPR032675">
    <property type="entry name" value="LRR_dom_sf"/>
</dbReference>
<dbReference type="Proteomes" id="UP000009168">
    <property type="component" value="Unassembled WGS sequence"/>
</dbReference>
<evidence type="ECO:0000313" key="2">
    <source>
        <dbReference type="Proteomes" id="UP000009168"/>
    </source>
</evidence>
<dbReference type="InParanoid" id="W7XBN1"/>
<protein>
    <submittedName>
        <fullName evidence="1">Uncharacterized protein</fullName>
    </submittedName>
</protein>
<dbReference type="EMBL" id="GG662909">
    <property type="protein sequence ID" value="EWS76785.1"/>
    <property type="molecule type" value="Genomic_DNA"/>
</dbReference>
<reference evidence="2" key="1">
    <citation type="journal article" date="2006" name="PLoS Biol.">
        <title>Macronuclear genome sequence of the ciliate Tetrahymena thermophila, a model eukaryote.</title>
        <authorList>
            <person name="Eisen J.A."/>
            <person name="Coyne R.S."/>
            <person name="Wu M."/>
            <person name="Wu D."/>
            <person name="Thiagarajan M."/>
            <person name="Wortman J.R."/>
            <person name="Badger J.H."/>
            <person name="Ren Q."/>
            <person name="Amedeo P."/>
            <person name="Jones K.M."/>
            <person name="Tallon L.J."/>
            <person name="Delcher A.L."/>
            <person name="Salzberg S.L."/>
            <person name="Silva J.C."/>
            <person name="Haas B.J."/>
            <person name="Majoros W.H."/>
            <person name="Farzad M."/>
            <person name="Carlton J.M."/>
            <person name="Smith R.K. Jr."/>
            <person name="Garg J."/>
            <person name="Pearlman R.E."/>
            <person name="Karrer K.M."/>
            <person name="Sun L."/>
            <person name="Manning G."/>
            <person name="Elde N.C."/>
            <person name="Turkewitz A.P."/>
            <person name="Asai D.J."/>
            <person name="Wilkes D.E."/>
            <person name="Wang Y."/>
            <person name="Cai H."/>
            <person name="Collins K."/>
            <person name="Stewart B.A."/>
            <person name="Lee S.R."/>
            <person name="Wilamowska K."/>
            <person name="Weinberg Z."/>
            <person name="Ruzzo W.L."/>
            <person name="Wloga D."/>
            <person name="Gaertig J."/>
            <person name="Frankel J."/>
            <person name="Tsao C.-C."/>
            <person name="Gorovsky M.A."/>
            <person name="Keeling P.J."/>
            <person name="Waller R.F."/>
            <person name="Patron N.J."/>
            <person name="Cherry J.M."/>
            <person name="Stover N.A."/>
            <person name="Krieger C.J."/>
            <person name="del Toro C."/>
            <person name="Ryder H.F."/>
            <person name="Williamson S.C."/>
            <person name="Barbeau R.A."/>
            <person name="Hamilton E.P."/>
            <person name="Orias E."/>
        </authorList>
    </citation>
    <scope>NUCLEOTIDE SEQUENCE [LARGE SCALE GENOMIC DNA]</scope>
    <source>
        <strain evidence="2">SB210</strain>
    </source>
</reference>
<gene>
    <name evidence="1" type="ORF">TTHERM_002653383</name>
</gene>
<proteinExistence type="predicted"/>
<feature type="non-terminal residue" evidence="1">
    <location>
        <position position="53"/>
    </location>
</feature>
<name>W7XBN1_TETTS</name>
<sequence>DSILDLASGLSHCNKLLTLKIDLRWNFLKDQALSDLGSSLACCSNLSNLTLYL</sequence>
<dbReference type="SUPFAM" id="SSF52047">
    <property type="entry name" value="RNI-like"/>
    <property type="match status" value="1"/>
</dbReference>
<organism evidence="1 2">
    <name type="scientific">Tetrahymena thermophila (strain SB210)</name>
    <dbReference type="NCBI Taxonomy" id="312017"/>
    <lineage>
        <taxon>Eukaryota</taxon>
        <taxon>Sar</taxon>
        <taxon>Alveolata</taxon>
        <taxon>Ciliophora</taxon>
        <taxon>Intramacronucleata</taxon>
        <taxon>Oligohymenophorea</taxon>
        <taxon>Hymenostomatida</taxon>
        <taxon>Tetrahymenina</taxon>
        <taxon>Tetrahymenidae</taxon>
        <taxon>Tetrahymena</taxon>
    </lineage>
</organism>
<feature type="non-terminal residue" evidence="1">
    <location>
        <position position="1"/>
    </location>
</feature>